<feature type="domain" description="Ribosome maturation factor RimP C-terminal" evidence="5">
    <location>
        <begin position="99"/>
        <end position="163"/>
    </location>
</feature>
<dbReference type="PANTHER" id="PTHR33867:SF1">
    <property type="entry name" value="RIBOSOME MATURATION FACTOR RIMP"/>
    <property type="match status" value="1"/>
</dbReference>
<evidence type="ECO:0000259" key="4">
    <source>
        <dbReference type="Pfam" id="PF02576"/>
    </source>
</evidence>
<dbReference type="Gene3D" id="2.30.30.180">
    <property type="entry name" value="Ribosome maturation factor RimP, C-terminal domain"/>
    <property type="match status" value="1"/>
</dbReference>
<dbReference type="SUPFAM" id="SSF75420">
    <property type="entry name" value="YhbC-like, N-terminal domain"/>
    <property type="match status" value="1"/>
</dbReference>
<dbReference type="OrthoDB" id="9805006at2"/>
<organism evidence="6 7">
    <name type="scientific">Limimonas halophila</name>
    <dbReference type="NCBI Taxonomy" id="1082479"/>
    <lineage>
        <taxon>Bacteria</taxon>
        <taxon>Pseudomonadati</taxon>
        <taxon>Pseudomonadota</taxon>
        <taxon>Alphaproteobacteria</taxon>
        <taxon>Rhodospirillales</taxon>
        <taxon>Rhodovibrionaceae</taxon>
        <taxon>Limimonas</taxon>
    </lineage>
</organism>
<comment type="subcellular location">
    <subcellularLocation>
        <location evidence="3">Cytoplasm</location>
    </subcellularLocation>
</comment>
<dbReference type="GO" id="GO:0005829">
    <property type="term" value="C:cytosol"/>
    <property type="evidence" value="ECO:0007669"/>
    <property type="project" value="TreeGrafter"/>
</dbReference>
<name>A0A1G7SLD3_9PROT</name>
<evidence type="ECO:0000256" key="1">
    <source>
        <dbReference type="ARBA" id="ARBA00022490"/>
    </source>
</evidence>
<dbReference type="NCBIfam" id="NF000932">
    <property type="entry name" value="PRK00092.2-5"/>
    <property type="match status" value="1"/>
</dbReference>
<dbReference type="Pfam" id="PF02576">
    <property type="entry name" value="RimP_N"/>
    <property type="match status" value="1"/>
</dbReference>
<keyword evidence="7" id="KW-1185">Reference proteome</keyword>
<keyword evidence="1 3" id="KW-0963">Cytoplasm</keyword>
<dbReference type="AlphaFoldDB" id="A0A1G7SLD3"/>
<gene>
    <name evidence="3" type="primary">rimP</name>
    <name evidence="6" type="ORF">SAMN05216241_10736</name>
</gene>
<proteinExistence type="inferred from homology"/>
<evidence type="ECO:0000313" key="6">
    <source>
        <dbReference type="EMBL" id="SDG23249.1"/>
    </source>
</evidence>
<dbReference type="STRING" id="1082479.SAMN05216241_10736"/>
<dbReference type="GO" id="GO:0006412">
    <property type="term" value="P:translation"/>
    <property type="evidence" value="ECO:0007669"/>
    <property type="project" value="TreeGrafter"/>
</dbReference>
<dbReference type="InterPro" id="IPR028998">
    <property type="entry name" value="RimP_C"/>
</dbReference>
<accession>A0A1G7SLD3</accession>
<evidence type="ECO:0000259" key="5">
    <source>
        <dbReference type="Pfam" id="PF17384"/>
    </source>
</evidence>
<evidence type="ECO:0000256" key="3">
    <source>
        <dbReference type="HAMAP-Rule" id="MF_01077"/>
    </source>
</evidence>
<dbReference type="Proteomes" id="UP000199415">
    <property type="component" value="Unassembled WGS sequence"/>
</dbReference>
<dbReference type="InterPro" id="IPR035956">
    <property type="entry name" value="RimP_N_sf"/>
</dbReference>
<evidence type="ECO:0000313" key="7">
    <source>
        <dbReference type="Proteomes" id="UP000199415"/>
    </source>
</evidence>
<feature type="domain" description="Ribosome maturation factor RimP N-terminal" evidence="4">
    <location>
        <begin position="22"/>
        <end position="96"/>
    </location>
</feature>
<dbReference type="FunFam" id="3.30.300.70:FF:000001">
    <property type="entry name" value="Ribosome maturation factor RimP"/>
    <property type="match status" value="1"/>
</dbReference>
<comment type="similarity">
    <text evidence="3">Belongs to the RimP family.</text>
</comment>
<evidence type="ECO:0000256" key="2">
    <source>
        <dbReference type="ARBA" id="ARBA00022517"/>
    </source>
</evidence>
<dbReference type="InterPro" id="IPR036847">
    <property type="entry name" value="RimP_C_sf"/>
</dbReference>
<dbReference type="RefSeq" id="WP_090020356.1">
    <property type="nucleotide sequence ID" value="NZ_FNCE01000007.1"/>
</dbReference>
<dbReference type="Gene3D" id="3.30.300.70">
    <property type="entry name" value="RimP-like superfamily, N-terminal"/>
    <property type="match status" value="1"/>
</dbReference>
<dbReference type="Pfam" id="PF17384">
    <property type="entry name" value="DUF150_C"/>
    <property type="match status" value="1"/>
</dbReference>
<dbReference type="CDD" id="cd01734">
    <property type="entry name" value="YlxS_C"/>
    <property type="match status" value="1"/>
</dbReference>
<reference evidence="6 7" key="1">
    <citation type="submission" date="2016-10" db="EMBL/GenBank/DDBJ databases">
        <authorList>
            <person name="de Groot N.N."/>
        </authorList>
    </citation>
    <scope>NUCLEOTIDE SEQUENCE [LARGE SCALE GENOMIC DNA]</scope>
    <source>
        <strain evidence="6 7">DSM 25584</strain>
    </source>
</reference>
<protein>
    <recommendedName>
        <fullName evidence="3">Ribosome maturation factor RimP</fullName>
    </recommendedName>
</protein>
<keyword evidence="2 3" id="KW-0690">Ribosome biogenesis</keyword>
<dbReference type="EMBL" id="FNCE01000007">
    <property type="protein sequence ID" value="SDG23249.1"/>
    <property type="molecule type" value="Genomic_DNA"/>
</dbReference>
<dbReference type="InterPro" id="IPR003728">
    <property type="entry name" value="Ribosome_maturation_RimP"/>
</dbReference>
<dbReference type="PANTHER" id="PTHR33867">
    <property type="entry name" value="RIBOSOME MATURATION FACTOR RIMP"/>
    <property type="match status" value="1"/>
</dbReference>
<dbReference type="GO" id="GO:0000028">
    <property type="term" value="P:ribosomal small subunit assembly"/>
    <property type="evidence" value="ECO:0007669"/>
    <property type="project" value="TreeGrafter"/>
</dbReference>
<dbReference type="SUPFAM" id="SSF74942">
    <property type="entry name" value="YhbC-like, C-terminal domain"/>
    <property type="match status" value="1"/>
</dbReference>
<sequence length="179" mass="19960">MRDADAARRKTSTGKAAEIEAMLEPTLESMGFRIVRVQLAGNKREKTLQIMAERTDGSGMDVDACAEVSRAAEAILDVEDPIDTAYTLEVSSPGIDRPLTRLSDFHDWAGFDARVELEAPRDGRRRYKGPLLGIRDGYVRIRADGVEHELPFDEIAKAKLVLTDELIDWTRAREDGTDN</sequence>
<dbReference type="InterPro" id="IPR028989">
    <property type="entry name" value="RimP_N"/>
</dbReference>
<dbReference type="HAMAP" id="MF_01077">
    <property type="entry name" value="RimP"/>
    <property type="match status" value="1"/>
</dbReference>
<comment type="function">
    <text evidence="3">Required for maturation of 30S ribosomal subunits.</text>
</comment>